<dbReference type="Pfam" id="PF08450">
    <property type="entry name" value="SGL"/>
    <property type="match status" value="1"/>
</dbReference>
<dbReference type="PROSITE" id="PS51078">
    <property type="entry name" value="ICLR_ED"/>
    <property type="match status" value="1"/>
</dbReference>
<dbReference type="InterPro" id="IPR013658">
    <property type="entry name" value="SGL"/>
</dbReference>
<dbReference type="Gene3D" id="3.30.450.40">
    <property type="match status" value="1"/>
</dbReference>
<dbReference type="InterPro" id="IPR029016">
    <property type="entry name" value="GAF-like_dom_sf"/>
</dbReference>
<dbReference type="RefSeq" id="WP_349684307.1">
    <property type="nucleotide sequence ID" value="NZ_JBEGDD010000005.1"/>
</dbReference>
<evidence type="ECO:0000256" key="1">
    <source>
        <dbReference type="ARBA" id="ARBA00008853"/>
    </source>
</evidence>
<evidence type="ECO:0000259" key="4">
    <source>
        <dbReference type="PROSITE" id="PS51077"/>
    </source>
</evidence>
<dbReference type="PRINTS" id="PR01790">
    <property type="entry name" value="SMP30FAMILY"/>
</dbReference>
<dbReference type="PROSITE" id="PS51077">
    <property type="entry name" value="HTH_ICLR"/>
    <property type="match status" value="1"/>
</dbReference>
<dbReference type="InterPro" id="IPR005511">
    <property type="entry name" value="SMP-30"/>
</dbReference>
<dbReference type="InterPro" id="IPR036390">
    <property type="entry name" value="WH_DNA-bd_sf"/>
</dbReference>
<dbReference type="PANTHER" id="PTHR10907:SF47">
    <property type="entry name" value="REGUCALCIN"/>
    <property type="match status" value="1"/>
</dbReference>
<comment type="similarity">
    <text evidence="1">Belongs to the SMP-30/CGR1 family.</text>
</comment>
<dbReference type="Pfam" id="PF09339">
    <property type="entry name" value="HTH_IclR"/>
    <property type="match status" value="1"/>
</dbReference>
<keyword evidence="3" id="KW-0804">Transcription</keyword>
<evidence type="ECO:0000313" key="6">
    <source>
        <dbReference type="EMBL" id="MEQ7155146.1"/>
    </source>
</evidence>
<sequence length="562" mass="60846">MEDDIVLEDRLEPRPSGLGPNALNRGLALLDIIANAPRPPRFTEIMYQANMPKGTLYRMLQPLLDYRLIRLQERDQTYHLGNRLFEMAHKVWSEFDIRGAAEPELSRLRALSGETTLLGVIENRAVLIVGERDCDQPLRISLSVGSKLDPLTSAVGKALIAYMPPARLAEFMTPSATVNLDAISRELTLGRARGYAVSISEDFAGVSSVAAPILDHRGEAIAAIGIAGPSLRLDPDRLHALGRDVIEAARRISSYVGETYMTISTTVAPAAKQDRRLKCVVPSAAFLGEGPVWLPSSNTLMWVDILSPAVHASDVTTGETRTRPMAELIGSIAPRKDGGFVVASQSRLELYNSDFEQPQTVAAPVSMAGHRFNDGKCDAKGRFWVGSIGLDVTPGEGSLFCLDTDGRLRVVETGFDLCNGMGWSPDSSRFYFVDSGKRVIYAYDFDLEAGTISNRITLVEFEPGTGNPDGLAVDADGFIWCAMWDGWCVQRFSPEGHLDRSITVPVPRPTSCAFGGEDLRTLFITSARIRLSAMQLAAAPLSGSVFAIDAATPGSPIAAFAG</sequence>
<gene>
    <name evidence="6" type="ORF">ABN401_07965</name>
</gene>
<feature type="domain" description="IclR-ED" evidence="5">
    <location>
        <begin position="83"/>
        <end position="258"/>
    </location>
</feature>
<keyword evidence="2" id="KW-0805">Transcription regulation</keyword>
<dbReference type="Gene3D" id="1.10.10.10">
    <property type="entry name" value="Winged helix-like DNA-binding domain superfamily/Winged helix DNA-binding domain"/>
    <property type="match status" value="1"/>
</dbReference>
<dbReference type="InterPro" id="IPR036388">
    <property type="entry name" value="WH-like_DNA-bd_sf"/>
</dbReference>
<dbReference type="InterPro" id="IPR014757">
    <property type="entry name" value="Tscrpt_reg_IclR_C"/>
</dbReference>
<accession>A0ABV1NNG2</accession>
<keyword evidence="7" id="KW-1185">Reference proteome</keyword>
<reference evidence="6 7" key="1">
    <citation type="submission" date="2024-06" db="EMBL/GenBank/DDBJ databases">
        <title>Brevundimonas sp. C11.</title>
        <authorList>
            <person name="Maltman C."/>
        </authorList>
    </citation>
    <scope>NUCLEOTIDE SEQUENCE [LARGE SCALE GENOMIC DNA]</scope>
    <source>
        <strain evidence="6 7">C11</strain>
    </source>
</reference>
<dbReference type="EMBL" id="JBEGDD010000005">
    <property type="protein sequence ID" value="MEQ7155146.1"/>
    <property type="molecule type" value="Genomic_DNA"/>
</dbReference>
<protein>
    <submittedName>
        <fullName evidence="6">SMP-30/gluconolactonase/LRE family protein</fullName>
    </submittedName>
</protein>
<dbReference type="SUPFAM" id="SSF63829">
    <property type="entry name" value="Calcium-dependent phosphotriesterase"/>
    <property type="match status" value="1"/>
</dbReference>
<feature type="domain" description="HTH iclR-type" evidence="4">
    <location>
        <begin position="20"/>
        <end position="82"/>
    </location>
</feature>
<dbReference type="InterPro" id="IPR005471">
    <property type="entry name" value="Tscrpt_reg_IclR_N"/>
</dbReference>
<dbReference type="SUPFAM" id="SSF55781">
    <property type="entry name" value="GAF domain-like"/>
    <property type="match status" value="1"/>
</dbReference>
<comment type="caution">
    <text evidence="6">The sequence shown here is derived from an EMBL/GenBank/DDBJ whole genome shotgun (WGS) entry which is preliminary data.</text>
</comment>
<name>A0ABV1NNG2_9CAUL</name>
<proteinExistence type="inferred from homology"/>
<dbReference type="SUPFAM" id="SSF46785">
    <property type="entry name" value="Winged helix' DNA-binding domain"/>
    <property type="match status" value="1"/>
</dbReference>
<dbReference type="PANTHER" id="PTHR10907">
    <property type="entry name" value="REGUCALCIN"/>
    <property type="match status" value="1"/>
</dbReference>
<evidence type="ECO:0000256" key="3">
    <source>
        <dbReference type="ARBA" id="ARBA00023163"/>
    </source>
</evidence>
<dbReference type="InterPro" id="IPR011042">
    <property type="entry name" value="6-blade_b-propeller_TolB-like"/>
</dbReference>
<evidence type="ECO:0000313" key="7">
    <source>
        <dbReference type="Proteomes" id="UP001445732"/>
    </source>
</evidence>
<dbReference type="SMART" id="SM00346">
    <property type="entry name" value="HTH_ICLR"/>
    <property type="match status" value="1"/>
</dbReference>
<dbReference type="Pfam" id="PF01614">
    <property type="entry name" value="IclR_C"/>
    <property type="match status" value="1"/>
</dbReference>
<evidence type="ECO:0000259" key="5">
    <source>
        <dbReference type="PROSITE" id="PS51078"/>
    </source>
</evidence>
<dbReference type="Gene3D" id="2.120.10.30">
    <property type="entry name" value="TolB, C-terminal domain"/>
    <property type="match status" value="1"/>
</dbReference>
<organism evidence="6 7">
    <name type="scientific">Brevundimonas aurifodinae</name>
    <dbReference type="NCBI Taxonomy" id="1508312"/>
    <lineage>
        <taxon>Bacteria</taxon>
        <taxon>Pseudomonadati</taxon>
        <taxon>Pseudomonadota</taxon>
        <taxon>Alphaproteobacteria</taxon>
        <taxon>Caulobacterales</taxon>
        <taxon>Caulobacteraceae</taxon>
        <taxon>Brevundimonas</taxon>
    </lineage>
</organism>
<evidence type="ECO:0000256" key="2">
    <source>
        <dbReference type="ARBA" id="ARBA00023015"/>
    </source>
</evidence>
<dbReference type="Proteomes" id="UP001445732">
    <property type="component" value="Unassembled WGS sequence"/>
</dbReference>